<dbReference type="EMBL" id="JBHSAM010000034">
    <property type="protein sequence ID" value="MFC4103335.1"/>
    <property type="molecule type" value="Genomic_DNA"/>
</dbReference>
<accession>A0ABV8KBD7</accession>
<keyword evidence="3" id="KW-1185">Reference proteome</keyword>
<dbReference type="SUPFAM" id="SSF50405">
    <property type="entry name" value="Actin-crosslinking proteins"/>
    <property type="match status" value="1"/>
</dbReference>
<dbReference type="Gene3D" id="2.80.10.50">
    <property type="match status" value="1"/>
</dbReference>
<dbReference type="CDD" id="cd00257">
    <property type="entry name" value="beta-trefoil_FSCN-like"/>
    <property type="match status" value="1"/>
</dbReference>
<dbReference type="SUPFAM" id="SSF49373">
    <property type="entry name" value="Invasin/intimin cell-adhesion fragments"/>
    <property type="match status" value="2"/>
</dbReference>
<gene>
    <name evidence="2" type="ORF">ACFOZ8_27305</name>
</gene>
<dbReference type="SMART" id="SM00635">
    <property type="entry name" value="BID_2"/>
    <property type="match status" value="2"/>
</dbReference>
<dbReference type="Pfam" id="PF02368">
    <property type="entry name" value="Big_2"/>
    <property type="match status" value="1"/>
</dbReference>
<dbReference type="Gene3D" id="2.60.40.1080">
    <property type="match status" value="2"/>
</dbReference>
<organism evidence="2 3">
    <name type="scientific">Paenibacillus xanthanilyticus</name>
    <dbReference type="NCBI Taxonomy" id="1783531"/>
    <lineage>
        <taxon>Bacteria</taxon>
        <taxon>Bacillati</taxon>
        <taxon>Bacillota</taxon>
        <taxon>Bacilli</taxon>
        <taxon>Bacillales</taxon>
        <taxon>Paenibacillaceae</taxon>
        <taxon>Paenibacillus</taxon>
    </lineage>
</organism>
<feature type="domain" description="BIG2" evidence="1">
    <location>
        <begin position="968"/>
        <end position="1042"/>
    </location>
</feature>
<dbReference type="Pfam" id="PF16480">
    <property type="entry name" value="DUF5057"/>
    <property type="match status" value="1"/>
</dbReference>
<protein>
    <submittedName>
        <fullName evidence="2">DUF5057 domain-containing protein</fullName>
    </submittedName>
</protein>
<evidence type="ECO:0000313" key="2">
    <source>
        <dbReference type="EMBL" id="MFC4103335.1"/>
    </source>
</evidence>
<evidence type="ECO:0000259" key="1">
    <source>
        <dbReference type="SMART" id="SM00635"/>
    </source>
</evidence>
<dbReference type="InterPro" id="IPR003343">
    <property type="entry name" value="Big_2"/>
</dbReference>
<reference evidence="3" key="1">
    <citation type="journal article" date="2019" name="Int. J. Syst. Evol. Microbiol.">
        <title>The Global Catalogue of Microorganisms (GCM) 10K type strain sequencing project: providing services to taxonomists for standard genome sequencing and annotation.</title>
        <authorList>
            <consortium name="The Broad Institute Genomics Platform"/>
            <consortium name="The Broad Institute Genome Sequencing Center for Infectious Disease"/>
            <person name="Wu L."/>
            <person name="Ma J."/>
        </authorList>
    </citation>
    <scope>NUCLEOTIDE SEQUENCE [LARGE SCALE GENOMIC DNA]</scope>
    <source>
        <strain evidence="3">IBRC-M 10987</strain>
    </source>
</reference>
<dbReference type="InterPro" id="IPR008964">
    <property type="entry name" value="Invasin/intimin_cell_adhesion"/>
</dbReference>
<dbReference type="InterPro" id="IPR008999">
    <property type="entry name" value="Actin-crosslinking"/>
</dbReference>
<name>A0ABV8KBD7_9BACL</name>
<comment type="caution">
    <text evidence="2">The sequence shown here is derived from an EMBL/GenBank/DDBJ whole genome shotgun (WGS) entry which is preliminary data.</text>
</comment>
<sequence>MSMRTSKLIARMLIVSLIVTLVAIPGLRPKEAFADEVDIIAIKADINSRFITVDASSTLAAISTSANTSAELFERIMQSSETYILRSKLNGKYVVRDTNVSPAKLKATGTRSSDAEIFKFERANGFDYFKASNNNYVTAERDTSGVPLTVRTGTKGNWEKFTFSNNISRVLEITDSGVSDLQPKLAGLANVTIETVSMKRFVALRGELAGKYDVIYIGKGNYNPTMLESMTKLTPAQRAEKHATKGLANDITRLKANEIVEAFIRKGQLVYIYNDVANKDGLIYQGYKTENKDSNNNTISTTFTPKTGILYKTFASYATVTRSNVKFITPADLNNIASRFTSSNELLYQRPTFFLTSQPERFVDKTSKAYAPGERITFNFTVPNYNEFASDNLTANLYIGLDQAVKFEADQQVATAVISGGNGTISYVLPRGYSGLYYWKLEVVDSASELKSYDTGVIRFKDKTTNLRVLQIMPGSNTGSRLTLGTNLKQSYLTDSTLDYNIAITTETFDTFKTRDMSTLNGSFDMLIFGFGDSYNVNSGISDTAAAAVRKYISTGQSVMFTHDTVFSSNGTRNIWINSFQTDSGQIAPWTDLGLSAPATSKAVTKVNDGLLTLYPFNLNNTTPSIATTHNQYFTLDLEDPTVVPWYNITGNSRDENDSWNHYYTYSKGSVTYTGSGHTSTGFEDWEQRLFVNTMYRAFMGSNHAPELTVANPVSYTAENNNFIPNYQPIVINFTPEDYDFEDRNLTAEIKFYDANGSELTGLRIPEFTTPSGTVVQRTIDNPLPNGGDLKIEITVKDKTGAIDRETIPVKVKVITSNLSVDRAITGLLANNRIEKNESAQITYTLTPRAIEKSPGLDASTLKITNLTFREKLPAGLDIVGALPPGMTIDRTTPNGYTLSGTRPDIAYRLAANGSSYIASADSFTITVTPTRNGSYTLNDSSLTFYDVGAKTPLTLPFPVKSFEAITKATQIIIDDKELAKGDSYRIPVVTTPDDATTLLSWTSSKPAIATVDASTGYVQAMATGTTTITVTDSISGKTDTAIITVIERGLSISGPDTVSVGQSIDLTGMLKVPKYETINPGSMSWSIFNPSNGTEGKGSLSGTGDWTRTLTGEHTGTVKVILSVTTTDSMTDDSSARTKRYDYEKTITITPPGLSLKPITNKIAVGDQVPLEGLLKSSLGNLLGNNLISSVTWSLKGSNAGGKASFVSTNTDTNLTNTLNATQAGDVTVVLNVRLLGGLVNTNILSAELPLTILNRAPDLGGPITIGAGNSPQLPFTWDGEGGAPSFSYTPTWELVGAEPGNTAAISNSGSNNGQLTTTKADGGILKAIVSIPTPAGPILTAEKTINVVNLSLPALTMPQGTVKDLRKALTTAKEPLLQVVPSSLRTALIDKVRFSSDNSNIVSFSADGDLVGKRAGTTTINVTLTDLNLTIKVKVTVTNTDKY</sequence>
<dbReference type="Proteomes" id="UP001595715">
    <property type="component" value="Unassembled WGS sequence"/>
</dbReference>
<dbReference type="RefSeq" id="WP_377721903.1">
    <property type="nucleotide sequence ID" value="NZ_JBHSAM010000034.1"/>
</dbReference>
<dbReference type="InterPro" id="IPR032480">
    <property type="entry name" value="DUF5057"/>
</dbReference>
<feature type="domain" description="BIG2" evidence="1">
    <location>
        <begin position="1360"/>
        <end position="1436"/>
    </location>
</feature>
<proteinExistence type="predicted"/>
<evidence type="ECO:0000313" key="3">
    <source>
        <dbReference type="Proteomes" id="UP001595715"/>
    </source>
</evidence>